<dbReference type="RefSeq" id="XP_026272783.1">
    <property type="nucleotide sequence ID" value="XM_026416998.2"/>
</dbReference>
<dbReference type="AlphaFoldDB" id="A0A6J1RVB6"/>
<name>A0A6J1RVB6_FRAOC</name>
<feature type="domain" description="MAGE" evidence="2">
    <location>
        <begin position="31"/>
        <end position="235"/>
    </location>
</feature>
<organism evidence="3 4">
    <name type="scientific">Frankliniella occidentalis</name>
    <name type="common">Western flower thrips</name>
    <name type="synonym">Euthrips occidentalis</name>
    <dbReference type="NCBI Taxonomy" id="133901"/>
    <lineage>
        <taxon>Eukaryota</taxon>
        <taxon>Metazoa</taxon>
        <taxon>Ecdysozoa</taxon>
        <taxon>Arthropoda</taxon>
        <taxon>Hexapoda</taxon>
        <taxon>Insecta</taxon>
        <taxon>Pterygota</taxon>
        <taxon>Neoptera</taxon>
        <taxon>Paraneoptera</taxon>
        <taxon>Thysanoptera</taxon>
        <taxon>Terebrantia</taxon>
        <taxon>Thripoidea</taxon>
        <taxon>Thripidae</taxon>
        <taxon>Frankliniella</taxon>
    </lineage>
</organism>
<dbReference type="RefSeq" id="XP_026272782.1">
    <property type="nucleotide sequence ID" value="XM_026416997.2"/>
</dbReference>
<dbReference type="GO" id="GO:0005634">
    <property type="term" value="C:nucleus"/>
    <property type="evidence" value="ECO:0007669"/>
    <property type="project" value="TreeGrafter"/>
</dbReference>
<evidence type="ECO:0000313" key="5">
    <source>
        <dbReference type="RefSeq" id="XP_026272783.1"/>
    </source>
</evidence>
<dbReference type="PANTHER" id="PTHR11736:SF14">
    <property type="entry name" value="NSE3 HOMOLOG, SMC5-SMC6 COMPLEX COMPONENT"/>
    <property type="match status" value="1"/>
</dbReference>
<reference evidence="4 5" key="1">
    <citation type="submission" date="2025-04" db="UniProtKB">
        <authorList>
            <consortium name="RefSeq"/>
        </authorList>
    </citation>
    <scope>IDENTIFICATION</scope>
    <source>
        <tissue evidence="4 5">Whole organism</tissue>
    </source>
</reference>
<dbReference type="PANTHER" id="PTHR11736">
    <property type="entry name" value="MELANOMA-ASSOCIATED ANTIGEN MAGE ANTIGEN"/>
    <property type="match status" value="1"/>
</dbReference>
<dbReference type="GeneID" id="113202655"/>
<dbReference type="Proteomes" id="UP000504606">
    <property type="component" value="Unplaced"/>
</dbReference>
<evidence type="ECO:0000313" key="4">
    <source>
        <dbReference type="RefSeq" id="XP_026272782.1"/>
    </source>
</evidence>
<dbReference type="FunFam" id="1.10.10.1210:FF:000001">
    <property type="entry name" value="melanoma-associated antigen D1"/>
    <property type="match status" value="1"/>
</dbReference>
<gene>
    <name evidence="4 5" type="primary">LOC113202655</name>
</gene>
<feature type="compositionally biased region" description="Polar residues" evidence="1">
    <location>
        <begin position="1"/>
        <end position="26"/>
    </location>
</feature>
<dbReference type="OrthoDB" id="205198at2759"/>
<dbReference type="Pfam" id="PF01454">
    <property type="entry name" value="MAGE"/>
    <property type="match status" value="1"/>
</dbReference>
<dbReference type="SMART" id="SM01373">
    <property type="entry name" value="MAGE"/>
    <property type="match status" value="1"/>
</dbReference>
<dbReference type="InterPro" id="IPR037445">
    <property type="entry name" value="MAGE"/>
</dbReference>
<dbReference type="InterPro" id="IPR041899">
    <property type="entry name" value="MAGE_WH2"/>
</dbReference>
<sequence length="246" mass="28251">MSKSQPSSQRLSQGSQGTPRSQSQYVGTGEIKELARTAVRYMLMNDFDKVPIKHSDIVRNVTKNISKNTGQVIQLAGKMLKDVYGIKLVEDHSKNPKQYLLINNMKFQEHIALSPTTQAEMTLLTIILTILFMQTNGRWRDCGVEQSKIHGFLQLLDIDPTEIHDHFGDVKKVLELFKTQKYLDVVRIDNTDPPKYEYRWGVRAIEEVCPRETLKFATEIYGRDKIESWAAQYKAVVEFEALRGQS</sequence>
<keyword evidence="3" id="KW-1185">Reference proteome</keyword>
<accession>A0A6J1RVB6</accession>
<proteinExistence type="predicted"/>
<dbReference type="InterPro" id="IPR002190">
    <property type="entry name" value="MHD_dom"/>
</dbReference>
<dbReference type="Gene3D" id="1.10.10.1210">
    <property type="entry name" value="MAGE homology domain, winged helix WH2 motif"/>
    <property type="match status" value="1"/>
</dbReference>
<feature type="region of interest" description="Disordered" evidence="1">
    <location>
        <begin position="1"/>
        <end position="27"/>
    </location>
</feature>
<protein>
    <submittedName>
        <fullName evidence="4 5">Melanoma-associated antigen D2</fullName>
    </submittedName>
</protein>
<evidence type="ECO:0000259" key="2">
    <source>
        <dbReference type="PROSITE" id="PS50838"/>
    </source>
</evidence>
<dbReference type="PROSITE" id="PS50838">
    <property type="entry name" value="MAGE"/>
    <property type="match status" value="1"/>
</dbReference>
<dbReference type="InterPro" id="IPR041898">
    <property type="entry name" value="MAGE_WH1"/>
</dbReference>
<dbReference type="Gene3D" id="1.10.10.1200">
    <property type="entry name" value="MAGE homology domain, winged helix WH1 motif"/>
    <property type="match status" value="1"/>
</dbReference>
<evidence type="ECO:0000313" key="3">
    <source>
        <dbReference type="Proteomes" id="UP000504606"/>
    </source>
</evidence>
<evidence type="ECO:0000256" key="1">
    <source>
        <dbReference type="SAM" id="MobiDB-lite"/>
    </source>
</evidence>
<dbReference type="KEGG" id="foc:113202655"/>